<dbReference type="SMART" id="SM00382">
    <property type="entry name" value="AAA"/>
    <property type="match status" value="1"/>
</dbReference>
<dbReference type="PROSITE" id="PS00211">
    <property type="entry name" value="ABC_TRANSPORTER_1"/>
    <property type="match status" value="1"/>
</dbReference>
<dbReference type="InterPro" id="IPR027417">
    <property type="entry name" value="P-loop_NTPase"/>
</dbReference>
<name>A0ABU6N982_9BACI</name>
<dbReference type="InterPro" id="IPR003439">
    <property type="entry name" value="ABC_transporter-like_ATP-bd"/>
</dbReference>
<evidence type="ECO:0000256" key="3">
    <source>
        <dbReference type="ARBA" id="ARBA00022741"/>
    </source>
</evidence>
<protein>
    <submittedName>
        <fullName evidence="7">ABC transporter ATP-binding protein</fullName>
    </submittedName>
</protein>
<dbReference type="SUPFAM" id="SSF52540">
    <property type="entry name" value="P-loop containing nucleoside triphosphate hydrolases"/>
    <property type="match status" value="1"/>
</dbReference>
<dbReference type="Proteomes" id="UP001330749">
    <property type="component" value="Unassembled WGS sequence"/>
</dbReference>
<evidence type="ECO:0000256" key="1">
    <source>
        <dbReference type="ARBA" id="ARBA00005417"/>
    </source>
</evidence>
<dbReference type="InterPro" id="IPR017871">
    <property type="entry name" value="ABC_transporter-like_CS"/>
</dbReference>
<dbReference type="GO" id="GO:0005524">
    <property type="term" value="F:ATP binding"/>
    <property type="evidence" value="ECO:0007669"/>
    <property type="project" value="UniProtKB-KW"/>
</dbReference>
<evidence type="ECO:0000313" key="8">
    <source>
        <dbReference type="Proteomes" id="UP001330749"/>
    </source>
</evidence>
<dbReference type="RefSeq" id="WP_327967605.1">
    <property type="nucleotide sequence ID" value="NZ_JARMQG010000104.1"/>
</dbReference>
<evidence type="ECO:0000256" key="2">
    <source>
        <dbReference type="ARBA" id="ARBA00022448"/>
    </source>
</evidence>
<keyword evidence="2" id="KW-0813">Transport</keyword>
<evidence type="ECO:0000256" key="4">
    <source>
        <dbReference type="ARBA" id="ARBA00022840"/>
    </source>
</evidence>
<dbReference type="Pfam" id="PF00005">
    <property type="entry name" value="ABC_tran"/>
    <property type="match status" value="1"/>
</dbReference>
<sequence>MSRPILELKNVDSYYGKIQALESVSAAIYPGEIVTMLGSNGAGKSTLLKTISGLVKTQNGSIIFLGQDITKLRPNEIVELGIVHVPEGRRIFGTMTVLENLELGGFTQRKKKNHIKENVENIFELFPRLKERAKQKAGTLSGGEQQMLAIGRGLMVEPKLLMLDEPSMGLAPIIVKEIMKIIRNINNQGTTILLVEQNARAALKLATRGYVLETGSVTMDGSASQLQEDSKVINAYLA</sequence>
<organism evidence="7 8">
    <name type="scientific">Bacillus xiapuensis</name>
    <dbReference type="NCBI Taxonomy" id="2014075"/>
    <lineage>
        <taxon>Bacteria</taxon>
        <taxon>Bacillati</taxon>
        <taxon>Bacillota</taxon>
        <taxon>Bacilli</taxon>
        <taxon>Bacillales</taxon>
        <taxon>Bacillaceae</taxon>
        <taxon>Bacillus</taxon>
    </lineage>
</organism>
<comment type="caution">
    <text evidence="7">The sequence shown here is derived from an EMBL/GenBank/DDBJ whole genome shotgun (WGS) entry which is preliminary data.</text>
</comment>
<evidence type="ECO:0000313" key="7">
    <source>
        <dbReference type="EMBL" id="MED3562660.1"/>
    </source>
</evidence>
<dbReference type="PANTHER" id="PTHR43820:SF4">
    <property type="entry name" value="HIGH-AFFINITY BRANCHED-CHAIN AMINO ACID TRANSPORT ATP-BINDING PROTEIN LIVF"/>
    <property type="match status" value="1"/>
</dbReference>
<dbReference type="CDD" id="cd03224">
    <property type="entry name" value="ABC_TM1139_LivF_branched"/>
    <property type="match status" value="1"/>
</dbReference>
<dbReference type="PROSITE" id="PS50893">
    <property type="entry name" value="ABC_TRANSPORTER_2"/>
    <property type="match status" value="1"/>
</dbReference>
<keyword evidence="3" id="KW-0547">Nucleotide-binding</keyword>
<dbReference type="EMBL" id="JARMQG010000104">
    <property type="protein sequence ID" value="MED3562660.1"/>
    <property type="molecule type" value="Genomic_DNA"/>
</dbReference>
<dbReference type="Gene3D" id="3.40.50.300">
    <property type="entry name" value="P-loop containing nucleotide triphosphate hydrolases"/>
    <property type="match status" value="1"/>
</dbReference>
<evidence type="ECO:0000259" key="6">
    <source>
        <dbReference type="PROSITE" id="PS50893"/>
    </source>
</evidence>
<keyword evidence="4 7" id="KW-0067">ATP-binding</keyword>
<dbReference type="InterPro" id="IPR030660">
    <property type="entry name" value="ABC_branched_ATPase_LivF/BraG"/>
</dbReference>
<keyword evidence="5" id="KW-0029">Amino-acid transport</keyword>
<keyword evidence="8" id="KW-1185">Reference proteome</keyword>
<evidence type="ECO:0000256" key="5">
    <source>
        <dbReference type="ARBA" id="ARBA00022970"/>
    </source>
</evidence>
<comment type="similarity">
    <text evidence="1">Belongs to the ABC transporter superfamily.</text>
</comment>
<dbReference type="PANTHER" id="PTHR43820">
    <property type="entry name" value="HIGH-AFFINITY BRANCHED-CHAIN AMINO ACID TRANSPORT ATP-BINDING PROTEIN LIVF"/>
    <property type="match status" value="1"/>
</dbReference>
<dbReference type="InterPro" id="IPR003593">
    <property type="entry name" value="AAA+_ATPase"/>
</dbReference>
<dbReference type="InterPro" id="IPR052156">
    <property type="entry name" value="BCAA_Transport_ATP-bd_LivF"/>
</dbReference>
<reference evidence="7 8" key="1">
    <citation type="submission" date="2023-03" db="EMBL/GenBank/DDBJ databases">
        <title>Bacillus Genome Sequencing.</title>
        <authorList>
            <person name="Dunlap C."/>
        </authorList>
    </citation>
    <scope>NUCLEOTIDE SEQUENCE [LARGE SCALE GENOMIC DNA]</scope>
    <source>
        <strain evidence="7 8">B-14544</strain>
    </source>
</reference>
<feature type="domain" description="ABC transporter" evidence="6">
    <location>
        <begin position="6"/>
        <end position="237"/>
    </location>
</feature>
<accession>A0ABU6N982</accession>
<proteinExistence type="inferred from homology"/>
<dbReference type="PIRSF" id="PIRSF039137">
    <property type="entry name" value="ABC_branched_ATPase"/>
    <property type="match status" value="1"/>
</dbReference>
<gene>
    <name evidence="7" type="ORF">P4447_09340</name>
</gene>